<keyword evidence="17" id="KW-1185">Reference proteome</keyword>
<dbReference type="GO" id="GO:0006094">
    <property type="term" value="P:gluconeogenesis"/>
    <property type="evidence" value="ECO:0007669"/>
    <property type="project" value="UniProtKB-UniRule"/>
</dbReference>
<dbReference type="PRINTS" id="PR00115">
    <property type="entry name" value="F16BPHPHTASE"/>
</dbReference>
<feature type="binding site" evidence="12">
    <location>
        <position position="117"/>
    </location>
    <ligand>
        <name>Mg(2+)</name>
        <dbReference type="ChEBI" id="CHEBI:18420"/>
        <label>1</label>
    </ligand>
</feature>
<dbReference type="GO" id="GO:0030388">
    <property type="term" value="P:fructose 1,6-bisphosphate metabolic process"/>
    <property type="evidence" value="ECO:0007669"/>
    <property type="project" value="TreeGrafter"/>
</dbReference>
<feature type="domain" description="Fructose-1-6-bisphosphatase class 1 C-terminal" evidence="15">
    <location>
        <begin position="201"/>
        <end position="329"/>
    </location>
</feature>
<dbReference type="CDD" id="cd00354">
    <property type="entry name" value="FBPase"/>
    <property type="match status" value="1"/>
</dbReference>
<evidence type="ECO:0000256" key="1">
    <source>
        <dbReference type="ARBA" id="ARBA00001273"/>
    </source>
</evidence>
<comment type="catalytic activity">
    <reaction evidence="1 12">
        <text>beta-D-fructose 1,6-bisphosphate + H2O = beta-D-fructose 6-phosphate + phosphate</text>
        <dbReference type="Rhea" id="RHEA:11064"/>
        <dbReference type="ChEBI" id="CHEBI:15377"/>
        <dbReference type="ChEBI" id="CHEBI:32966"/>
        <dbReference type="ChEBI" id="CHEBI:43474"/>
        <dbReference type="ChEBI" id="CHEBI:57634"/>
        <dbReference type="EC" id="3.1.3.11"/>
    </reaction>
</comment>
<evidence type="ECO:0000313" key="17">
    <source>
        <dbReference type="Proteomes" id="UP000009073"/>
    </source>
</evidence>
<dbReference type="STRING" id="595494.Tola_1890"/>
<feature type="binding site" evidence="12">
    <location>
        <position position="118"/>
    </location>
    <ligand>
        <name>Mg(2+)</name>
        <dbReference type="ChEBI" id="CHEBI:18420"/>
        <label>2</label>
    </ligand>
</feature>
<dbReference type="InterPro" id="IPR028343">
    <property type="entry name" value="FBPtase"/>
</dbReference>
<comment type="subunit">
    <text evidence="12">Homotetramer.</text>
</comment>
<dbReference type="InterPro" id="IPR033391">
    <property type="entry name" value="FBPase_N"/>
</dbReference>
<evidence type="ECO:0000256" key="13">
    <source>
        <dbReference type="RuleBase" id="RU000508"/>
    </source>
</evidence>
<dbReference type="Gene3D" id="3.40.190.80">
    <property type="match status" value="1"/>
</dbReference>
<dbReference type="Pfam" id="PF00316">
    <property type="entry name" value="FBPase"/>
    <property type="match status" value="1"/>
</dbReference>
<dbReference type="eggNOG" id="COG0158">
    <property type="taxonomic scope" value="Bacteria"/>
</dbReference>
<evidence type="ECO:0000256" key="10">
    <source>
        <dbReference type="ARBA" id="ARBA00072069"/>
    </source>
</evidence>
<dbReference type="NCBIfam" id="NF006778">
    <property type="entry name" value="PRK09293.1-1"/>
    <property type="match status" value="1"/>
</dbReference>
<dbReference type="EC" id="3.1.3.11" evidence="4 12"/>
<dbReference type="Gene3D" id="3.30.540.10">
    <property type="entry name" value="Fructose-1,6-Bisphosphatase, subunit A, domain 1"/>
    <property type="match status" value="1"/>
</dbReference>
<sequence length="336" mass="36479">MQTGMSVYDFIIEKQADFPHATGDLSALLTSIQHAAKVISWQINQAGLGNIIGATGIDNIQGEAQQKLDLFANDKFKQSLAACGEVCGMASEEDDDYVAFEPVNGKTAKYVVLIDPLDGSSNIDVGVSVGTLFSIYHRVSPIGTPVTKADFLQPGRHQVAAGYIIYGSSTMLVYSTGQGVNGFTLDPSIGCFCLSYPNISIPQQGHIYSVNEGNYFKFPAGVKQYLKFCQAIDETDNRPYTSRYIGSLVADFHRNMLKGGIFLYPSGTNAPNGKLRLLYEGNPLAFIVEQAGGKATNGYQRILDLSPMELHQRTPFYIGSAHMVDKLGQLLVAFDS</sequence>
<dbReference type="GO" id="GO:0006000">
    <property type="term" value="P:fructose metabolic process"/>
    <property type="evidence" value="ECO:0007669"/>
    <property type="project" value="TreeGrafter"/>
</dbReference>
<comment type="pathway">
    <text evidence="2">Carbohydrate biosynthesis; Calvin cycle.</text>
</comment>
<evidence type="ECO:0000259" key="15">
    <source>
        <dbReference type="Pfam" id="PF18913"/>
    </source>
</evidence>
<keyword evidence="7 12" id="KW-0378">Hydrolase</keyword>
<evidence type="ECO:0000259" key="14">
    <source>
        <dbReference type="Pfam" id="PF00316"/>
    </source>
</evidence>
<dbReference type="FunFam" id="3.30.540.10:FF:000002">
    <property type="entry name" value="Fructose-1,6-bisphosphatase class 1"/>
    <property type="match status" value="1"/>
</dbReference>
<dbReference type="InterPro" id="IPR044015">
    <property type="entry name" value="FBPase_C_dom"/>
</dbReference>
<dbReference type="InterPro" id="IPR020548">
    <property type="entry name" value="Fructose_bisphosphatase_AS"/>
</dbReference>
<evidence type="ECO:0000256" key="9">
    <source>
        <dbReference type="ARBA" id="ARBA00023277"/>
    </source>
</evidence>
<feature type="binding site" evidence="12">
    <location>
        <begin position="118"/>
        <end position="121"/>
    </location>
    <ligand>
        <name>substrate</name>
    </ligand>
</feature>
<evidence type="ECO:0000313" key="16">
    <source>
        <dbReference type="EMBL" id="ACQ93493.1"/>
    </source>
</evidence>
<feature type="domain" description="Fructose-1-6-bisphosphatase class I N-terminal" evidence="14">
    <location>
        <begin position="7"/>
        <end position="196"/>
    </location>
</feature>
<feature type="binding site" evidence="12">
    <location>
        <position position="274"/>
    </location>
    <ligand>
        <name>substrate</name>
    </ligand>
</feature>
<keyword evidence="5 12" id="KW-0963">Cytoplasm</keyword>
<dbReference type="PANTHER" id="PTHR11556:SF35">
    <property type="entry name" value="SEDOHEPTULOSE-1,7-BISPHOSPHATASE, CHLOROPLASTIC"/>
    <property type="match status" value="1"/>
</dbReference>
<dbReference type="EMBL" id="CP001616">
    <property type="protein sequence ID" value="ACQ93493.1"/>
    <property type="molecule type" value="Genomic_DNA"/>
</dbReference>
<evidence type="ECO:0000256" key="3">
    <source>
        <dbReference type="ARBA" id="ARBA00010941"/>
    </source>
</evidence>
<dbReference type="OrthoDB" id="9806756at2"/>
<comment type="similarity">
    <text evidence="3 12 13">Belongs to the FBPase class 1 family.</text>
</comment>
<feature type="binding site" evidence="12">
    <location>
        <position position="115"/>
    </location>
    <ligand>
        <name>Mg(2+)</name>
        <dbReference type="ChEBI" id="CHEBI:18420"/>
        <label>2</label>
    </ligand>
</feature>
<proteinExistence type="inferred from homology"/>
<dbReference type="PANTHER" id="PTHR11556">
    <property type="entry name" value="FRUCTOSE-1,6-BISPHOSPHATASE-RELATED"/>
    <property type="match status" value="1"/>
</dbReference>
<dbReference type="InterPro" id="IPR000146">
    <property type="entry name" value="FBPase_class-1"/>
</dbReference>
<evidence type="ECO:0000256" key="2">
    <source>
        <dbReference type="ARBA" id="ARBA00005215"/>
    </source>
</evidence>
<dbReference type="PIRSF" id="PIRSF500210">
    <property type="entry name" value="FBPtase"/>
    <property type="match status" value="1"/>
</dbReference>
<dbReference type="KEGG" id="tau:Tola_1890"/>
<evidence type="ECO:0000256" key="12">
    <source>
        <dbReference type="HAMAP-Rule" id="MF_01855"/>
    </source>
</evidence>
<gene>
    <name evidence="12" type="primary">fbp</name>
    <name evidence="16" type="ordered locus">Tola_1890</name>
</gene>
<dbReference type="Proteomes" id="UP000009073">
    <property type="component" value="Chromosome"/>
</dbReference>
<dbReference type="PROSITE" id="PS00124">
    <property type="entry name" value="FBPASE"/>
    <property type="match status" value="1"/>
</dbReference>
<organism evidence="16 17">
    <name type="scientific">Tolumonas auensis (strain DSM 9187 / NBRC 110442 / TA 4)</name>
    <dbReference type="NCBI Taxonomy" id="595494"/>
    <lineage>
        <taxon>Bacteria</taxon>
        <taxon>Pseudomonadati</taxon>
        <taxon>Pseudomonadota</taxon>
        <taxon>Gammaproteobacteria</taxon>
        <taxon>Aeromonadales</taxon>
        <taxon>Aeromonadaceae</taxon>
        <taxon>Tolumonas</taxon>
    </lineage>
</organism>
<dbReference type="GO" id="GO:0006002">
    <property type="term" value="P:fructose 6-phosphate metabolic process"/>
    <property type="evidence" value="ECO:0007669"/>
    <property type="project" value="TreeGrafter"/>
</dbReference>
<dbReference type="HAMAP" id="MF_01855">
    <property type="entry name" value="FBPase_class1"/>
    <property type="match status" value="1"/>
</dbReference>
<dbReference type="HOGENOM" id="CLU_039977_2_2_6"/>
<reference evidence="17" key="1">
    <citation type="submission" date="2009-05" db="EMBL/GenBank/DDBJ databases">
        <title>Complete sequence of Tolumonas auensis DSM 9187.</title>
        <authorList>
            <consortium name="US DOE Joint Genome Institute"/>
            <person name="Lucas S."/>
            <person name="Copeland A."/>
            <person name="Lapidus A."/>
            <person name="Glavina del Rio T."/>
            <person name="Tice H."/>
            <person name="Bruce D."/>
            <person name="Goodwin L."/>
            <person name="Pitluck S."/>
            <person name="Chertkov O."/>
            <person name="Brettin T."/>
            <person name="Detter J.C."/>
            <person name="Han C."/>
            <person name="Larimer F."/>
            <person name="Land M."/>
            <person name="Hauser L."/>
            <person name="Kyrpides N."/>
            <person name="Mikhailova N."/>
            <person name="Spring S."/>
            <person name="Beller H."/>
        </authorList>
    </citation>
    <scope>NUCLEOTIDE SEQUENCE [LARGE SCALE GENOMIC DNA]</scope>
    <source>
        <strain evidence="17">DSM 9187 / TA4</strain>
    </source>
</reference>
<evidence type="ECO:0000256" key="5">
    <source>
        <dbReference type="ARBA" id="ARBA00022490"/>
    </source>
</evidence>
<dbReference type="GO" id="GO:0042132">
    <property type="term" value="F:fructose 1,6-bisphosphate 1-phosphatase activity"/>
    <property type="evidence" value="ECO:0007669"/>
    <property type="project" value="UniProtKB-UniRule"/>
</dbReference>
<dbReference type="RefSeq" id="WP_015878961.1">
    <property type="nucleotide sequence ID" value="NC_012691.1"/>
</dbReference>
<feature type="binding site" evidence="12">
    <location>
        <position position="244"/>
    </location>
    <ligand>
        <name>substrate</name>
    </ligand>
</feature>
<keyword evidence="9 12" id="KW-0119">Carbohydrate metabolism</keyword>
<evidence type="ECO:0000256" key="11">
    <source>
        <dbReference type="ARBA" id="ARBA00081210"/>
    </source>
</evidence>
<dbReference type="AlphaFoldDB" id="C4LFX6"/>
<protein>
    <recommendedName>
        <fullName evidence="10 12">Fructose-1,6-bisphosphatase class 1</fullName>
        <shortName evidence="12">FBPase class 1</shortName>
        <ecNumber evidence="4 12">3.1.3.11</ecNumber>
    </recommendedName>
    <alternativeName>
        <fullName evidence="11 12">D-fructose-1,6-bisphosphate 1-phosphohydrolase class 1</fullName>
    </alternativeName>
</protein>
<dbReference type="UniPathway" id="UPA00138"/>
<dbReference type="GO" id="GO:0005986">
    <property type="term" value="P:sucrose biosynthetic process"/>
    <property type="evidence" value="ECO:0007669"/>
    <property type="project" value="TreeGrafter"/>
</dbReference>
<dbReference type="GO" id="GO:0000287">
    <property type="term" value="F:magnesium ion binding"/>
    <property type="evidence" value="ECO:0007669"/>
    <property type="project" value="UniProtKB-UniRule"/>
</dbReference>
<reference evidence="16 17" key="2">
    <citation type="journal article" date="2011" name="Stand. Genomic Sci.">
        <title>Complete genome sequence of Tolumonas auensis type strain (TA 4).</title>
        <authorList>
            <person name="Chertkov O."/>
            <person name="Copeland A."/>
            <person name="Lucas S."/>
            <person name="Lapidus A."/>
            <person name="Berry K.W."/>
            <person name="Detter J.C."/>
            <person name="Del Rio T.G."/>
            <person name="Hammon N."/>
            <person name="Dalin E."/>
            <person name="Tice H."/>
            <person name="Pitluck S."/>
            <person name="Richardson P."/>
            <person name="Bruce D."/>
            <person name="Goodwin L."/>
            <person name="Han C."/>
            <person name="Tapia R."/>
            <person name="Saunders E."/>
            <person name="Schmutz J."/>
            <person name="Brettin T."/>
            <person name="Larimer F."/>
            <person name="Land M."/>
            <person name="Hauser L."/>
            <person name="Spring S."/>
            <person name="Rohde M."/>
            <person name="Kyrpides N.C."/>
            <person name="Ivanova N."/>
            <person name="Goker M."/>
            <person name="Beller H.R."/>
            <person name="Klenk H.P."/>
            <person name="Woyke T."/>
        </authorList>
    </citation>
    <scope>NUCLEOTIDE SEQUENCE [LARGE SCALE GENOMIC DNA]</scope>
    <source>
        <strain evidence="17">DSM 9187 / TA4</strain>
    </source>
</reference>
<evidence type="ECO:0000256" key="6">
    <source>
        <dbReference type="ARBA" id="ARBA00022723"/>
    </source>
</evidence>
<comment type="pathway">
    <text evidence="12">Carbohydrate biosynthesis; gluconeogenesis.</text>
</comment>
<dbReference type="SUPFAM" id="SSF56655">
    <property type="entry name" value="Carbohydrate phosphatase"/>
    <property type="match status" value="1"/>
</dbReference>
<evidence type="ECO:0000256" key="8">
    <source>
        <dbReference type="ARBA" id="ARBA00022842"/>
    </source>
</evidence>
<comment type="cofactor">
    <cofactor evidence="12">
        <name>Mg(2+)</name>
        <dbReference type="ChEBI" id="CHEBI:18420"/>
    </cofactor>
    <text evidence="12">Binds 2 magnesium ions per subunit.</text>
</comment>
<feature type="binding site" evidence="12">
    <location>
        <position position="92"/>
    </location>
    <ligand>
        <name>Mg(2+)</name>
        <dbReference type="ChEBI" id="CHEBI:18420"/>
        <label>1</label>
    </ligand>
</feature>
<name>C4LFX6_TOLAT</name>
<evidence type="ECO:0000256" key="4">
    <source>
        <dbReference type="ARBA" id="ARBA00013093"/>
    </source>
</evidence>
<keyword evidence="6 12" id="KW-0479">Metal-binding</keyword>
<feature type="binding site" evidence="12">
    <location>
        <position position="211"/>
    </location>
    <ligand>
        <name>substrate</name>
    </ligand>
</feature>
<evidence type="ECO:0000256" key="7">
    <source>
        <dbReference type="ARBA" id="ARBA00022801"/>
    </source>
</evidence>
<comment type="subcellular location">
    <subcellularLocation>
        <location evidence="12">Cytoplasm</location>
    </subcellularLocation>
</comment>
<accession>C4LFX6</accession>
<keyword evidence="8 12" id="KW-0460">Magnesium</keyword>
<feature type="binding site" evidence="12">
    <location>
        <position position="115"/>
    </location>
    <ligand>
        <name>Mg(2+)</name>
        <dbReference type="ChEBI" id="CHEBI:18420"/>
        <label>1</label>
    </ligand>
</feature>
<dbReference type="FunFam" id="3.40.190.80:FF:000001">
    <property type="entry name" value="Fructose-1,6-bisphosphatase class 1"/>
    <property type="match status" value="1"/>
</dbReference>
<dbReference type="PIRSF" id="PIRSF000904">
    <property type="entry name" value="FBPtase_SBPase"/>
    <property type="match status" value="1"/>
</dbReference>
<feature type="binding site" evidence="12">
    <location>
        <position position="280"/>
    </location>
    <ligand>
        <name>Mg(2+)</name>
        <dbReference type="ChEBI" id="CHEBI:18420"/>
        <label>2</label>
    </ligand>
</feature>
<dbReference type="Pfam" id="PF18913">
    <property type="entry name" value="FBPase_C"/>
    <property type="match status" value="1"/>
</dbReference>
<comment type="caution">
    <text evidence="12">Lacks conserved residue(s) required for the propagation of feature annotation.</text>
</comment>
<dbReference type="GO" id="GO:0005829">
    <property type="term" value="C:cytosol"/>
    <property type="evidence" value="ECO:0007669"/>
    <property type="project" value="TreeGrafter"/>
</dbReference>